<comment type="similarity">
    <text evidence="1 3">Belongs to the glycosyl hydrolase 1 family.</text>
</comment>
<dbReference type="PANTHER" id="PTHR10353">
    <property type="entry name" value="GLYCOSYL HYDROLASE"/>
    <property type="match status" value="1"/>
</dbReference>
<dbReference type="PRINTS" id="PR00131">
    <property type="entry name" value="GLHYDRLASE1"/>
</dbReference>
<name>A0A2I6U1V2_POPTR</name>
<evidence type="ECO:0000313" key="5">
    <source>
        <dbReference type="EMBL" id="AUO68279.1"/>
    </source>
</evidence>
<keyword evidence="7" id="KW-1185">Reference proteome</keyword>
<dbReference type="EMBL" id="KY399382">
    <property type="protein sequence ID" value="AUO68279.1"/>
    <property type="molecule type" value="mRNA"/>
</dbReference>
<dbReference type="GO" id="GO:0008422">
    <property type="term" value="F:beta-glucosidase activity"/>
    <property type="evidence" value="ECO:0000318"/>
    <property type="project" value="GO_Central"/>
</dbReference>
<feature type="region of interest" description="Disordered" evidence="4">
    <location>
        <begin position="491"/>
        <end position="513"/>
    </location>
</feature>
<dbReference type="EMBL" id="CM009290">
    <property type="protein sequence ID" value="RQO85212.1"/>
    <property type="molecule type" value="Genomic_DNA"/>
</dbReference>
<dbReference type="InterPro" id="IPR001360">
    <property type="entry name" value="Glyco_hydro_1"/>
</dbReference>
<evidence type="ECO:0000256" key="3">
    <source>
        <dbReference type="RuleBase" id="RU003690"/>
    </source>
</evidence>
<dbReference type="STRING" id="3694.A0A2I6U1V2"/>
<dbReference type="PANTHER" id="PTHR10353:SF267">
    <property type="entry name" value="BETA-GLUCOSIDASE"/>
    <property type="match status" value="1"/>
</dbReference>
<dbReference type="AlphaFoldDB" id="A0A2I6U1V2"/>
<dbReference type="GO" id="GO:0005975">
    <property type="term" value="P:carbohydrate metabolic process"/>
    <property type="evidence" value="ECO:0007669"/>
    <property type="project" value="InterPro"/>
</dbReference>
<dbReference type="InParanoid" id="A0A2I6U1V2"/>
<sequence>MGSIAKLSRNSFPDGFVFGSASSAYQFEGETNRRGKGPNIWDTFIEEHPERISDHSNAKVAVDFYNRYKEDVQRMRGMGMDAFRFSISWSRVLPHGRLSAGINEEGIQFYNNLIDELIKNNIQPYVTLFHWDTPQAIEDKYGGFLSSNILNDFRDFVELCFQKFGDRVKHWITLNEPYMFSVNGYDTGTIAPGRLSTLENYPSQPKISGVTEVYIVTHHLLLAHATAVKVYKEKYQTCQGGKIGITLVSYWFEPYSTSESDRMATKRSLDFMLGWYMDPLTKGDYPQNMHDYVGGRLPRFSEEESKMLRGSYDFIGVNYYTTYYAQNVEDVNYKNIGFMEDARVNWPGERNGIPIGPQAGSSWLYIYPEGIRHLLNYIKDAYENPTIYITENGVDDVNSSSLEEALNDAIREQYYKDIFHNVLRSINDHGVDIKGFFAWSFLDDFEWGSGYGSRFGLFYIDYENNLKRYAKNSVKWFKQFLKKDESTQLNDNIKSKSRMEDGSARSRKKSRIE</sequence>
<evidence type="ECO:0000256" key="4">
    <source>
        <dbReference type="SAM" id="MobiDB-lite"/>
    </source>
</evidence>
<reference evidence="6 7" key="1">
    <citation type="journal article" date="2006" name="Science">
        <title>The genome of black cottonwood, Populus trichocarpa (Torr. &amp; Gray).</title>
        <authorList>
            <person name="Tuskan G.A."/>
            <person name="Difazio S."/>
            <person name="Jansson S."/>
            <person name="Bohlmann J."/>
            <person name="Grigoriev I."/>
            <person name="Hellsten U."/>
            <person name="Putnam N."/>
            <person name="Ralph S."/>
            <person name="Rombauts S."/>
            <person name="Salamov A."/>
            <person name="Schein J."/>
            <person name="Sterck L."/>
            <person name="Aerts A."/>
            <person name="Bhalerao R.R."/>
            <person name="Bhalerao R.P."/>
            <person name="Blaudez D."/>
            <person name="Boerjan W."/>
            <person name="Brun A."/>
            <person name="Brunner A."/>
            <person name="Busov V."/>
            <person name="Campbell M."/>
            <person name="Carlson J."/>
            <person name="Chalot M."/>
            <person name="Chapman J."/>
            <person name="Chen G.L."/>
            <person name="Cooper D."/>
            <person name="Coutinho P.M."/>
            <person name="Couturier J."/>
            <person name="Covert S."/>
            <person name="Cronk Q."/>
            <person name="Cunningham R."/>
            <person name="Davis J."/>
            <person name="Degroeve S."/>
            <person name="Dejardin A."/>
            <person name="Depamphilis C."/>
            <person name="Detter J."/>
            <person name="Dirks B."/>
            <person name="Dubchak I."/>
            <person name="Duplessis S."/>
            <person name="Ehlting J."/>
            <person name="Ellis B."/>
            <person name="Gendler K."/>
            <person name="Goodstein D."/>
            <person name="Gribskov M."/>
            <person name="Grimwood J."/>
            <person name="Groover A."/>
            <person name="Gunter L."/>
            <person name="Hamberger B."/>
            <person name="Heinze B."/>
            <person name="Helariutta Y."/>
            <person name="Henrissat B."/>
            <person name="Holligan D."/>
            <person name="Holt R."/>
            <person name="Huang W."/>
            <person name="Islam-Faridi N."/>
            <person name="Jones S."/>
            <person name="Jones-Rhoades M."/>
            <person name="Jorgensen R."/>
            <person name="Joshi C."/>
            <person name="Kangasjarvi J."/>
            <person name="Karlsson J."/>
            <person name="Kelleher C."/>
            <person name="Kirkpatrick R."/>
            <person name="Kirst M."/>
            <person name="Kohler A."/>
            <person name="Kalluri U."/>
            <person name="Larimer F."/>
            <person name="Leebens-Mack J."/>
            <person name="Leple J.C."/>
            <person name="Locascio P."/>
            <person name="Lou Y."/>
            <person name="Lucas S."/>
            <person name="Martin F."/>
            <person name="Montanini B."/>
            <person name="Napoli C."/>
            <person name="Nelson D.R."/>
            <person name="Nelson C."/>
            <person name="Nieminen K."/>
            <person name="Nilsson O."/>
            <person name="Pereda V."/>
            <person name="Peter G."/>
            <person name="Philippe R."/>
            <person name="Pilate G."/>
            <person name="Poliakov A."/>
            <person name="Razumovskaya J."/>
            <person name="Richardson P."/>
            <person name="Rinaldi C."/>
            <person name="Ritland K."/>
            <person name="Rouze P."/>
            <person name="Ryaboy D."/>
            <person name="Schmutz J."/>
            <person name="Schrader J."/>
            <person name="Segerman B."/>
            <person name="Shin H."/>
            <person name="Siddiqui A."/>
            <person name="Sterky F."/>
            <person name="Terry A."/>
            <person name="Tsai C.J."/>
            <person name="Uberbacher E."/>
            <person name="Unneberg P."/>
            <person name="Vahala J."/>
            <person name="Wall K."/>
            <person name="Wessler S."/>
            <person name="Yang G."/>
            <person name="Yin T."/>
            <person name="Douglas C."/>
            <person name="Marra M."/>
            <person name="Sandberg G."/>
            <person name="Van de Peer Y."/>
            <person name="Rokhsar D."/>
        </authorList>
    </citation>
    <scope>NUCLEOTIDE SEQUENCE [LARGE SCALE GENOMIC DNA]</scope>
    <source>
        <strain evidence="7">cv. Nisqually</strain>
        <strain evidence="6">Nisqually-1</strain>
    </source>
</reference>
<proteinExistence type="evidence at transcript level"/>
<evidence type="ECO:0000256" key="2">
    <source>
        <dbReference type="ARBA" id="ARBA00022801"/>
    </source>
</evidence>
<gene>
    <name evidence="6" type="ORF">POPTR_001G223500</name>
</gene>
<dbReference type="InterPro" id="IPR017853">
    <property type="entry name" value="GH"/>
</dbReference>
<keyword evidence="2 5" id="KW-0378">Hydrolase</keyword>
<dbReference type="Proteomes" id="UP000006729">
    <property type="component" value="Chromosome 1"/>
</dbReference>
<evidence type="ECO:0000313" key="7">
    <source>
        <dbReference type="Proteomes" id="UP000006729"/>
    </source>
</evidence>
<evidence type="ECO:0000256" key="1">
    <source>
        <dbReference type="ARBA" id="ARBA00010838"/>
    </source>
</evidence>
<dbReference type="Pfam" id="PF00232">
    <property type="entry name" value="Glyco_hydro_1"/>
    <property type="match status" value="1"/>
</dbReference>
<dbReference type="EMBL" id="CM009290">
    <property type="protein sequence ID" value="RQO85211.1"/>
    <property type="molecule type" value="Genomic_DNA"/>
</dbReference>
<organism evidence="5">
    <name type="scientific">Populus trichocarpa</name>
    <name type="common">Western balsam poplar</name>
    <name type="synonym">Populus balsamifera subsp. trichocarpa</name>
    <dbReference type="NCBI Taxonomy" id="3694"/>
    <lineage>
        <taxon>Eukaryota</taxon>
        <taxon>Viridiplantae</taxon>
        <taxon>Streptophyta</taxon>
        <taxon>Embryophyta</taxon>
        <taxon>Tracheophyta</taxon>
        <taxon>Spermatophyta</taxon>
        <taxon>Magnoliopsida</taxon>
        <taxon>eudicotyledons</taxon>
        <taxon>Gunneridae</taxon>
        <taxon>Pentapetalae</taxon>
        <taxon>rosids</taxon>
        <taxon>fabids</taxon>
        <taxon>Malpighiales</taxon>
        <taxon>Salicaceae</taxon>
        <taxon>Saliceae</taxon>
        <taxon>Populus</taxon>
    </lineage>
</organism>
<reference evidence="5" key="2">
    <citation type="submission" date="2016-12" db="EMBL/GenBank/DDBJ databases">
        <title>Functional divergence of Populus glycoside hydrolase 1 gene family.</title>
        <authorList>
            <person name="Han X."/>
        </authorList>
    </citation>
    <scope>NUCLEOTIDE SEQUENCE</scope>
</reference>
<dbReference type="SUPFAM" id="SSF51445">
    <property type="entry name" value="(Trans)glycosidases"/>
    <property type="match status" value="1"/>
</dbReference>
<feature type="compositionally biased region" description="Basic and acidic residues" evidence="4">
    <location>
        <begin position="493"/>
        <end position="504"/>
    </location>
</feature>
<evidence type="ECO:0000313" key="6">
    <source>
        <dbReference type="EMBL" id="RQO85211.1"/>
    </source>
</evidence>
<accession>A0A2I6U1V2</accession>
<dbReference type="Gene3D" id="3.20.20.80">
    <property type="entry name" value="Glycosidases"/>
    <property type="match status" value="1"/>
</dbReference>
<protein>
    <submittedName>
        <fullName evidence="5">Putative glycoside hydrolase</fullName>
    </submittedName>
</protein>
<reference evidence="6" key="3">
    <citation type="submission" date="2017-07" db="EMBL/GenBank/DDBJ databases">
        <title>WGS assembly of Populus trichocarpa.</title>
        <authorList>
            <person name="Tuskan G."/>
            <person name="Difazio S."/>
            <person name="Jansson S."/>
            <person name="Bohlmann J."/>
            <person name="Grigoriev I."/>
            <person name="Hellsten U."/>
            <person name="Putnam N."/>
            <person name="Ralph S."/>
            <person name="Rombauts S."/>
            <person name="Salamov A."/>
            <person name="Schein J."/>
            <person name="Sterck L."/>
            <person name="Aerts A."/>
            <person name="Bhalerao R."/>
            <person name="Bhalerao R."/>
            <person name="Blaudez D."/>
            <person name="Boerjan W."/>
            <person name="Brun A."/>
            <person name="Brunner A."/>
            <person name="Busov V."/>
            <person name="Campbell M."/>
            <person name="Carlson J."/>
            <person name="Chalot M."/>
            <person name="Chapman J."/>
            <person name="Chen G."/>
            <person name="Cooper D."/>
            <person name="Coutinho P."/>
            <person name="Couturier J."/>
            <person name="Covert S."/>
            <person name="Cronk Q."/>
            <person name="Cunningham R."/>
            <person name="Davis J."/>
            <person name="Degroeve S."/>
            <person name="Dejardin A."/>
            <person name="Depamphilis C."/>
            <person name="Detter J."/>
            <person name="Dirks B."/>
            <person name="Dubchak I."/>
            <person name="Duplessis S."/>
            <person name="Ehlting J."/>
            <person name="Ellis B."/>
            <person name="Gendler K."/>
            <person name="Goodstein D."/>
            <person name="Gribskov M."/>
            <person name="Grimwood J."/>
            <person name="Groover A."/>
            <person name="Gunter L."/>
            <person name="Hamberger B."/>
            <person name="Heinze B."/>
            <person name="Helariutta Y."/>
            <person name="Henrissat B."/>
            <person name="Holligan D."/>
            <person name="Holt R."/>
            <person name="Huang W."/>
            <person name="Islam-Faridi N."/>
            <person name="Jones S."/>
            <person name="Jones-Rhoades M."/>
            <person name="Jorgensen R."/>
            <person name="Joshi C."/>
            <person name="Kangasjarvi J."/>
            <person name="Karlsson J."/>
            <person name="Kelleher C."/>
            <person name="Kirkpatrick R."/>
            <person name="Kirst M."/>
            <person name="Kohler A."/>
            <person name="Kalluri U."/>
            <person name="Larimer F."/>
            <person name="Leebens-Mack J."/>
            <person name="Leple J."/>
            <person name="Locascio P."/>
            <person name="Lou Y."/>
            <person name="Lucas S."/>
            <person name="Martin F."/>
            <person name="Montanini B."/>
            <person name="Napoli C."/>
            <person name="Nelson D."/>
            <person name="Nelson C."/>
            <person name="Nieminen K."/>
            <person name="Nilsson O."/>
            <person name="Pereda V."/>
            <person name="Peter G."/>
            <person name="Philippe R."/>
            <person name="Pilate G."/>
            <person name="Poliakov A."/>
            <person name="Razumovskaya J."/>
            <person name="Richardson P."/>
            <person name="Rinaldi C."/>
            <person name="Ritland K."/>
            <person name="Rouze P."/>
            <person name="Ryaboy D."/>
            <person name="Schmutz J."/>
            <person name="Schrader J."/>
            <person name="Segerman B."/>
            <person name="Shin H."/>
            <person name="Siddiqui A."/>
            <person name="Sterky F."/>
            <person name="Terry A."/>
            <person name="Tsai C."/>
            <person name="Uberbacher E."/>
            <person name="Unneberg P."/>
            <person name="Vahala J."/>
            <person name="Wall K."/>
            <person name="Wessler S."/>
            <person name="Yang G."/>
            <person name="Yin T."/>
            <person name="Douglas C."/>
            <person name="Marra M."/>
            <person name="Sandberg G."/>
            <person name="Van De Peer Y."/>
            <person name="Rokhsar D."/>
        </authorList>
    </citation>
    <scope>NUCLEOTIDE SEQUENCE</scope>
    <source>
        <strain evidence="6">Nisqually-1</strain>
    </source>
</reference>
<dbReference type="FunFam" id="3.20.20.80:FF:000022">
    <property type="entry name" value="Beta-glucosidase 11"/>
    <property type="match status" value="1"/>
</dbReference>